<dbReference type="PANTHER" id="PTHR43848:SF2">
    <property type="entry name" value="PUTRESCINE TRANSPORT SYSTEM PERMEASE PROTEIN POTI"/>
    <property type="match status" value="1"/>
</dbReference>
<dbReference type="AlphaFoldDB" id="A0A7C9J1I2"/>
<dbReference type="PANTHER" id="PTHR43848">
    <property type="entry name" value="PUTRESCINE TRANSPORT SYSTEM PERMEASE PROTEIN POTI"/>
    <property type="match status" value="1"/>
</dbReference>
<keyword evidence="4" id="KW-1003">Cell membrane</keyword>
<comment type="subcellular location">
    <subcellularLocation>
        <location evidence="1 8">Cell membrane</location>
        <topology evidence="1 8">Multi-pass membrane protein</topology>
    </subcellularLocation>
</comment>
<feature type="transmembrane region" description="Helical" evidence="8">
    <location>
        <begin position="80"/>
        <end position="105"/>
    </location>
</feature>
<name>A0A7C9J1I2_9ACTN</name>
<evidence type="ECO:0000256" key="3">
    <source>
        <dbReference type="ARBA" id="ARBA00022448"/>
    </source>
</evidence>
<organism evidence="10 11">
    <name type="scientific">Herbidospora solisilvae</name>
    <dbReference type="NCBI Taxonomy" id="2696284"/>
    <lineage>
        <taxon>Bacteria</taxon>
        <taxon>Bacillati</taxon>
        <taxon>Actinomycetota</taxon>
        <taxon>Actinomycetes</taxon>
        <taxon>Streptosporangiales</taxon>
        <taxon>Streptosporangiaceae</taxon>
        <taxon>Herbidospora</taxon>
    </lineage>
</organism>
<evidence type="ECO:0000256" key="2">
    <source>
        <dbReference type="ARBA" id="ARBA00007069"/>
    </source>
</evidence>
<feature type="transmembrane region" description="Helical" evidence="8">
    <location>
        <begin position="213"/>
        <end position="232"/>
    </location>
</feature>
<evidence type="ECO:0000256" key="8">
    <source>
        <dbReference type="RuleBase" id="RU363032"/>
    </source>
</evidence>
<accession>A0A7C9J1I2</accession>
<comment type="caution">
    <text evidence="10">The sequence shown here is derived from an EMBL/GenBank/DDBJ whole genome shotgun (WGS) entry which is preliminary data.</text>
</comment>
<sequence>MEQLRSRLIQVVQRPAVQLPPLVLVVPLGAHVHTDERGQAIDHLVQAIHHPWHLPSSNRPVVRPPRPASRGGCGVRRRPWVLASVTWAYIVWSLVPILVAIQFSFNDGRSRSTWQGFSLQWYFGSSGSVAEDPSLRLALVNSLVVAGLTTLIATPLGVATALGLARWRGRAGRVVGGLTLLPLATPEIVMGSALYLVFTNLFLFVPLGQPAQVLGHVTFSVSYVVVIVRSRLASIGTDYEEAARDLGCGRLSAVRLILLPLLTPAVFAGAMIVFASSMDDFVISAFLSPDASSVTVPIKLYSSVRNAPTPALNALATLLVFASLLAIFLGWLVQRRLPERNAVLRH</sequence>
<dbReference type="Pfam" id="PF00528">
    <property type="entry name" value="BPD_transp_1"/>
    <property type="match status" value="1"/>
</dbReference>
<dbReference type="GO" id="GO:0005886">
    <property type="term" value="C:plasma membrane"/>
    <property type="evidence" value="ECO:0007669"/>
    <property type="project" value="UniProtKB-SubCell"/>
</dbReference>
<evidence type="ECO:0000313" key="10">
    <source>
        <dbReference type="EMBL" id="NAS21827.1"/>
    </source>
</evidence>
<evidence type="ECO:0000256" key="1">
    <source>
        <dbReference type="ARBA" id="ARBA00004651"/>
    </source>
</evidence>
<keyword evidence="11" id="KW-1185">Reference proteome</keyword>
<keyword evidence="5 8" id="KW-0812">Transmembrane</keyword>
<protein>
    <submittedName>
        <fullName evidence="10">ABC transporter permease subunit</fullName>
    </submittedName>
</protein>
<feature type="domain" description="ABC transmembrane type-1" evidence="9">
    <location>
        <begin position="139"/>
        <end position="330"/>
    </location>
</feature>
<dbReference type="InterPro" id="IPR035906">
    <property type="entry name" value="MetI-like_sf"/>
</dbReference>
<evidence type="ECO:0000256" key="4">
    <source>
        <dbReference type="ARBA" id="ARBA00022475"/>
    </source>
</evidence>
<dbReference type="InterPro" id="IPR000515">
    <property type="entry name" value="MetI-like"/>
</dbReference>
<evidence type="ECO:0000256" key="5">
    <source>
        <dbReference type="ARBA" id="ARBA00022692"/>
    </source>
</evidence>
<keyword evidence="6 8" id="KW-1133">Transmembrane helix</keyword>
<reference evidence="10 11" key="1">
    <citation type="submission" date="2020-01" db="EMBL/GenBank/DDBJ databases">
        <title>Herbidospora sp. NEAU-GS84 nov., a novel actinomycete isolated from soil.</title>
        <authorList>
            <person name="Han L."/>
        </authorList>
    </citation>
    <scope>NUCLEOTIDE SEQUENCE [LARGE SCALE GENOMIC DNA]</scope>
    <source>
        <strain evidence="10 11">NEAU-GS84</strain>
    </source>
</reference>
<gene>
    <name evidence="10" type="ORF">GT755_09040</name>
</gene>
<evidence type="ECO:0000313" key="11">
    <source>
        <dbReference type="Proteomes" id="UP000479526"/>
    </source>
</evidence>
<dbReference type="InterPro" id="IPR051789">
    <property type="entry name" value="Bact_Polyamine_Transport"/>
</dbReference>
<feature type="transmembrane region" description="Helical" evidence="8">
    <location>
        <begin position="311"/>
        <end position="333"/>
    </location>
</feature>
<dbReference type="SUPFAM" id="SSF161098">
    <property type="entry name" value="MetI-like"/>
    <property type="match status" value="1"/>
</dbReference>
<evidence type="ECO:0000259" key="9">
    <source>
        <dbReference type="PROSITE" id="PS50928"/>
    </source>
</evidence>
<feature type="transmembrane region" description="Helical" evidence="8">
    <location>
        <begin position="143"/>
        <end position="167"/>
    </location>
</feature>
<keyword evidence="7 8" id="KW-0472">Membrane</keyword>
<dbReference type="CDD" id="cd06261">
    <property type="entry name" value="TM_PBP2"/>
    <property type="match status" value="1"/>
</dbReference>
<dbReference type="Gene3D" id="1.10.3720.10">
    <property type="entry name" value="MetI-like"/>
    <property type="match status" value="1"/>
</dbReference>
<comment type="similarity">
    <text evidence="2">Belongs to the binding-protein-dependent transport system permease family. CysTW subfamily.</text>
</comment>
<dbReference type="Proteomes" id="UP000479526">
    <property type="component" value="Unassembled WGS sequence"/>
</dbReference>
<evidence type="ECO:0000256" key="6">
    <source>
        <dbReference type="ARBA" id="ARBA00022989"/>
    </source>
</evidence>
<dbReference type="PROSITE" id="PS50928">
    <property type="entry name" value="ABC_TM1"/>
    <property type="match status" value="1"/>
</dbReference>
<evidence type="ECO:0000256" key="7">
    <source>
        <dbReference type="ARBA" id="ARBA00023136"/>
    </source>
</evidence>
<feature type="transmembrane region" description="Helical" evidence="8">
    <location>
        <begin position="253"/>
        <end position="275"/>
    </location>
</feature>
<dbReference type="EMBL" id="WXEW01000002">
    <property type="protein sequence ID" value="NAS21827.1"/>
    <property type="molecule type" value="Genomic_DNA"/>
</dbReference>
<keyword evidence="3 8" id="KW-0813">Transport</keyword>
<proteinExistence type="inferred from homology"/>
<dbReference type="GO" id="GO:0055085">
    <property type="term" value="P:transmembrane transport"/>
    <property type="evidence" value="ECO:0007669"/>
    <property type="project" value="InterPro"/>
</dbReference>